<keyword evidence="1" id="KW-0732">Signal</keyword>
<dbReference type="AlphaFoldDB" id="A0A0S8FQR7"/>
<reference evidence="2 3" key="1">
    <citation type="journal article" date="2015" name="Microbiome">
        <title>Genomic resolution of linkages in carbon, nitrogen, and sulfur cycling among widespread estuary sediment bacteria.</title>
        <authorList>
            <person name="Baker B.J."/>
            <person name="Lazar C.S."/>
            <person name="Teske A.P."/>
            <person name="Dick G.J."/>
        </authorList>
    </citation>
    <scope>NUCLEOTIDE SEQUENCE [LARGE SCALE GENOMIC DNA]</scope>
    <source>
        <strain evidence="2">SM23_42</strain>
    </source>
</reference>
<feature type="signal peptide" evidence="1">
    <location>
        <begin position="1"/>
        <end position="20"/>
    </location>
</feature>
<dbReference type="STRING" id="1703779.AMJ83_09420"/>
<evidence type="ECO:0000313" key="2">
    <source>
        <dbReference type="EMBL" id="KPK62878.1"/>
    </source>
</evidence>
<proteinExistence type="predicted"/>
<gene>
    <name evidence="2" type="ORF">AMJ83_09420</name>
</gene>
<name>A0A0S8FQR7_UNCW3</name>
<comment type="caution">
    <text evidence="2">The sequence shown here is derived from an EMBL/GenBank/DDBJ whole genome shotgun (WGS) entry which is preliminary data.</text>
</comment>
<evidence type="ECO:0000313" key="3">
    <source>
        <dbReference type="Proteomes" id="UP000051373"/>
    </source>
</evidence>
<accession>A0A0S8FQR7</accession>
<evidence type="ECO:0000256" key="1">
    <source>
        <dbReference type="SAM" id="SignalP"/>
    </source>
</evidence>
<dbReference type="Proteomes" id="UP000051373">
    <property type="component" value="Unassembled WGS sequence"/>
</dbReference>
<organism evidence="2 3">
    <name type="scientific">candidate division WOR_3 bacterium SM23_42</name>
    <dbReference type="NCBI Taxonomy" id="1703779"/>
    <lineage>
        <taxon>Bacteria</taxon>
        <taxon>Bacteria division WOR-3</taxon>
    </lineage>
</organism>
<sequence>MIIVLLLQMLLGVDFSICTAESFQDHPVVTYTDNTFCVFWVDERLFGSTEQYAVYGTRVTTDGHVVDPDGKLIYSDSVANRFDVAFDGANLLVVCRDGC</sequence>
<dbReference type="EMBL" id="LJUJ01000023">
    <property type="protein sequence ID" value="KPK62878.1"/>
    <property type="molecule type" value="Genomic_DNA"/>
</dbReference>
<feature type="chain" id="PRO_5006646401" evidence="1">
    <location>
        <begin position="21"/>
        <end position="99"/>
    </location>
</feature>
<protein>
    <submittedName>
        <fullName evidence="2">Uncharacterized protein</fullName>
    </submittedName>
</protein>